<reference evidence="1 2" key="1">
    <citation type="journal article" date="2016" name="Nat. Commun.">
        <title>Ectomycorrhizal ecology is imprinted in the genome of the dominant symbiotic fungus Cenococcum geophilum.</title>
        <authorList>
            <consortium name="DOE Joint Genome Institute"/>
            <person name="Peter M."/>
            <person name="Kohler A."/>
            <person name="Ohm R.A."/>
            <person name="Kuo A."/>
            <person name="Krutzmann J."/>
            <person name="Morin E."/>
            <person name="Arend M."/>
            <person name="Barry K.W."/>
            <person name="Binder M."/>
            <person name="Choi C."/>
            <person name="Clum A."/>
            <person name="Copeland A."/>
            <person name="Grisel N."/>
            <person name="Haridas S."/>
            <person name="Kipfer T."/>
            <person name="LaButti K."/>
            <person name="Lindquist E."/>
            <person name="Lipzen A."/>
            <person name="Maire R."/>
            <person name="Meier B."/>
            <person name="Mihaltcheva S."/>
            <person name="Molinier V."/>
            <person name="Murat C."/>
            <person name="Poggeler S."/>
            <person name="Quandt C.A."/>
            <person name="Sperisen C."/>
            <person name="Tritt A."/>
            <person name="Tisserant E."/>
            <person name="Crous P.W."/>
            <person name="Henrissat B."/>
            <person name="Nehls U."/>
            <person name="Egli S."/>
            <person name="Spatafora J.W."/>
            <person name="Grigoriev I.V."/>
            <person name="Martin F.M."/>
        </authorList>
    </citation>
    <scope>NUCLEOTIDE SEQUENCE [LARGE SCALE GENOMIC DNA]</scope>
    <source>
        <strain evidence="1 2">CBS 459.81</strain>
    </source>
</reference>
<protein>
    <recommendedName>
        <fullName evidence="3">Peptidase C1A papain C-terminal domain-containing protein</fullName>
    </recommendedName>
</protein>
<sequence length="141" mass="15985">FDKVLTAVTSWHPPLCFRKVDEGGARQAVLRQRPVLTTFRLSAPGWERFSNHFRTVRRSILTHQDMSPYSSLPGAGSHVDVLISCDSRSLKFLNSWGHDWGDHGCFRVEDYAVLELDEASGESIVCFYDVYNAAYDLTAEE</sequence>
<organism evidence="1 2">
    <name type="scientific">Lepidopterella palustris CBS 459.81</name>
    <dbReference type="NCBI Taxonomy" id="1314670"/>
    <lineage>
        <taxon>Eukaryota</taxon>
        <taxon>Fungi</taxon>
        <taxon>Dikarya</taxon>
        <taxon>Ascomycota</taxon>
        <taxon>Pezizomycotina</taxon>
        <taxon>Dothideomycetes</taxon>
        <taxon>Pleosporomycetidae</taxon>
        <taxon>Mytilinidiales</taxon>
        <taxon>Argynnaceae</taxon>
        <taxon>Lepidopterella</taxon>
    </lineage>
</organism>
<name>A0A8E2JCQ8_9PEZI</name>
<keyword evidence="2" id="KW-1185">Reference proteome</keyword>
<evidence type="ECO:0008006" key="3">
    <source>
        <dbReference type="Google" id="ProtNLM"/>
    </source>
</evidence>
<dbReference type="InterPro" id="IPR038765">
    <property type="entry name" value="Papain-like_cys_pep_sf"/>
</dbReference>
<accession>A0A8E2JCQ8</accession>
<dbReference type="OrthoDB" id="3789175at2759"/>
<dbReference type="AlphaFoldDB" id="A0A8E2JCQ8"/>
<evidence type="ECO:0000313" key="1">
    <source>
        <dbReference type="EMBL" id="OCK77628.1"/>
    </source>
</evidence>
<gene>
    <name evidence="1" type="ORF">K432DRAFT_260430</name>
</gene>
<evidence type="ECO:0000313" key="2">
    <source>
        <dbReference type="Proteomes" id="UP000250266"/>
    </source>
</evidence>
<dbReference type="Gene3D" id="3.90.70.10">
    <property type="entry name" value="Cysteine proteinases"/>
    <property type="match status" value="1"/>
</dbReference>
<dbReference type="EMBL" id="KV745113">
    <property type="protein sequence ID" value="OCK77628.1"/>
    <property type="molecule type" value="Genomic_DNA"/>
</dbReference>
<feature type="non-terminal residue" evidence="1">
    <location>
        <position position="141"/>
    </location>
</feature>
<proteinExistence type="predicted"/>
<dbReference type="SUPFAM" id="SSF54001">
    <property type="entry name" value="Cysteine proteinases"/>
    <property type="match status" value="1"/>
</dbReference>
<feature type="non-terminal residue" evidence="1">
    <location>
        <position position="1"/>
    </location>
</feature>
<dbReference type="Proteomes" id="UP000250266">
    <property type="component" value="Unassembled WGS sequence"/>
</dbReference>